<dbReference type="Gene3D" id="1.20.810.10">
    <property type="entry name" value="Cytochrome Bc1 Complex, Chain C"/>
    <property type="match status" value="1"/>
</dbReference>
<keyword evidence="13 19" id="KW-0408">Iron</keyword>
<feature type="binding site" description="axial binding residue" evidence="19">
    <location>
        <position position="200"/>
    </location>
    <ligand>
        <name>heme b</name>
        <dbReference type="ChEBI" id="CHEBI:60344"/>
        <label>b566</label>
    </ligand>
    <ligandPart>
        <name>Fe</name>
        <dbReference type="ChEBI" id="CHEBI:18248"/>
    </ligandPart>
</feature>
<comment type="cofactor">
    <cofactor evidence="20">
        <name>heme b</name>
        <dbReference type="ChEBI" id="CHEBI:60344"/>
    </cofactor>
    <text evidence="20">Binds 2 heme groups non-covalently.</text>
</comment>
<keyword evidence="16 20" id="KW-0472">Membrane</keyword>
<feature type="binding site" description="axial binding residue" evidence="19">
    <location>
        <position position="101"/>
    </location>
    <ligand>
        <name>heme b</name>
        <dbReference type="ChEBI" id="CHEBI:60344"/>
        <label>b566</label>
    </ligand>
    <ligandPart>
        <name>Fe</name>
        <dbReference type="ChEBI" id="CHEBI:18248"/>
    </ligandPart>
</feature>
<evidence type="ECO:0000256" key="3">
    <source>
        <dbReference type="ARBA" id="ARBA00011649"/>
    </source>
</evidence>
<comment type="subunit">
    <text evidence="3">The main subunits of complex b-c1 are: cytochrome b, cytochrome c1 and the Rieske protein.</text>
</comment>
<dbReference type="InterPro" id="IPR016174">
    <property type="entry name" value="Di-haem_cyt_TM"/>
</dbReference>
<comment type="similarity">
    <text evidence="17 20">Belongs to the cytochrome b family.</text>
</comment>
<dbReference type="CDD" id="cd00284">
    <property type="entry name" value="Cytochrome_b_N"/>
    <property type="match status" value="1"/>
</dbReference>
<dbReference type="Pfam" id="PF00033">
    <property type="entry name" value="Cytochrome_B"/>
    <property type="match status" value="1"/>
</dbReference>
<organism evidence="25">
    <name type="scientific">Dendrolimus spectabilis</name>
    <name type="common">pine moth</name>
    <dbReference type="NCBI Taxonomy" id="155323"/>
    <lineage>
        <taxon>Eukaryota</taxon>
        <taxon>Metazoa</taxon>
        <taxon>Ecdysozoa</taxon>
        <taxon>Arthropoda</taxon>
        <taxon>Hexapoda</taxon>
        <taxon>Insecta</taxon>
        <taxon>Pterygota</taxon>
        <taxon>Neoptera</taxon>
        <taxon>Endopterygota</taxon>
        <taxon>Lepidoptera</taxon>
        <taxon>Glossata</taxon>
        <taxon>Ditrysia</taxon>
        <taxon>Bombycoidea</taxon>
        <taxon>Lasiocampidae</taxon>
        <taxon>Dendrolimus</taxon>
    </lineage>
</organism>
<feature type="transmembrane region" description="Helical" evidence="20">
    <location>
        <begin position="81"/>
        <end position="103"/>
    </location>
</feature>
<dbReference type="GO" id="GO:0006122">
    <property type="term" value="P:mitochondrial electron transport, ubiquinol to cytochrome c"/>
    <property type="evidence" value="ECO:0007669"/>
    <property type="project" value="TreeGrafter"/>
</dbReference>
<dbReference type="EMBL" id="KJ913816">
    <property type="protein sequence ID" value="AIQ80237.1"/>
    <property type="molecule type" value="Genomic_DNA"/>
</dbReference>
<sequence length="382" mass="44217">MMNKFKSLRKTHPIIKIINGSLIDLPTPTNISSWWNFGSLLALCLIIQILTGLFLTMYYTANIELAFYSVNYICRNVNYGWLIRTLHANGASFFFICIYLHIGRGIYYESFNLKYTWMVGVIILFLLMGTAFMGYVLPWGQMSFWGATVITNLLSAIPYLGTMLVNWIWGGFAVDNATLTRFYTFHFLLPFILLMMTMIHLLFLHQTGSNNPLGINSNLDKIPFHPFFTYKDILGFIILLFFLVMLTLINPYLLGDPDNFIPANPLVTPIHIQPEWYFLFAYAILRSIPNKLGGVIALVMSILILIILPLTFNKKMQGIQFYPINQTMFWMMIMTIILLTWIGAQPVEIPYIITGQLLTIFYFSYFILTPIMSLYWDKLIFN</sequence>
<keyword evidence="12 20" id="KW-1133">Transmembrane helix</keyword>
<feature type="transmembrane region" description="Helical" evidence="20">
    <location>
        <begin position="182"/>
        <end position="203"/>
    </location>
</feature>
<comment type="function">
    <text evidence="1 20">Component of the ubiquinol-cytochrome c reductase complex (complex III or cytochrome b-c1 complex) that is part of the mitochondrial respiratory chain. The b-c1 complex mediates electron transfer from ubiquinol to cytochrome c. Contributes to the generation of a proton gradient across the mitochondrial membrane that is then used for ATP synthesis.</text>
</comment>
<dbReference type="GeneID" id="22283355"/>
<evidence type="ECO:0000256" key="16">
    <source>
        <dbReference type="ARBA" id="ARBA00023136"/>
    </source>
</evidence>
<evidence type="ECO:0000256" key="2">
    <source>
        <dbReference type="ARBA" id="ARBA00004448"/>
    </source>
</evidence>
<dbReference type="PIRSF" id="PIRSF038885">
    <property type="entry name" value="COB"/>
    <property type="match status" value="1"/>
</dbReference>
<comment type="cofactor">
    <cofactor evidence="19">
        <name>heme</name>
        <dbReference type="ChEBI" id="CHEBI:30413"/>
    </cofactor>
    <text evidence="19">Binds 2 heme groups non-covalently.</text>
</comment>
<evidence type="ECO:0000256" key="5">
    <source>
        <dbReference type="ARBA" id="ARBA00022448"/>
    </source>
</evidence>
<feature type="transmembrane region" description="Helical" evidence="20">
    <location>
        <begin position="143"/>
        <end position="170"/>
    </location>
</feature>
<keyword evidence="14" id="KW-0830">Ubiquinone</keyword>
<dbReference type="Pfam" id="PF00032">
    <property type="entry name" value="Cytochrom_B_C"/>
    <property type="match status" value="1"/>
</dbReference>
<dbReference type="SUPFAM" id="SSF81648">
    <property type="entry name" value="a domain/subunit of cytochrome bc1 complex (Ubiquinol-cytochrome c reductase)"/>
    <property type="match status" value="1"/>
</dbReference>
<evidence type="ECO:0000256" key="14">
    <source>
        <dbReference type="ARBA" id="ARBA00023075"/>
    </source>
</evidence>
<dbReference type="InterPro" id="IPR048260">
    <property type="entry name" value="Cytochrome_b_C_euk/bac"/>
</dbReference>
<feature type="transmembrane region" description="Helical" evidence="20">
    <location>
        <begin position="324"/>
        <end position="343"/>
    </location>
</feature>
<dbReference type="InterPro" id="IPR027387">
    <property type="entry name" value="Cytb/b6-like_sf"/>
</dbReference>
<evidence type="ECO:0000256" key="6">
    <source>
        <dbReference type="ARBA" id="ARBA00022617"/>
    </source>
</evidence>
<dbReference type="PROSITE" id="PS51003">
    <property type="entry name" value="CYTB_CTER"/>
    <property type="match status" value="1"/>
</dbReference>
<dbReference type="GO" id="GO:0046872">
    <property type="term" value="F:metal ion binding"/>
    <property type="evidence" value="ECO:0007669"/>
    <property type="project" value="UniProtKB-UniRule"/>
</dbReference>
<reference evidence="25" key="1">
    <citation type="journal article" date="2014" name="Nucleic Acids Res.">
        <title>Multiplex sequencing of pooled mitochondrial genomes-a crucial step toward biodiversity analysis using mito-metagenomics.</title>
        <authorList>
            <person name="Tang M."/>
            <person name="Tan M."/>
            <person name="Meng G."/>
            <person name="Yang S."/>
            <person name="Su X."/>
            <person name="Liu S."/>
            <person name="Song W."/>
            <person name="Li Y."/>
            <person name="Wu Q."/>
            <person name="Zhang A."/>
            <person name="Zhou X."/>
        </authorList>
    </citation>
    <scope>NUCLEOTIDE SEQUENCE</scope>
</reference>
<keyword evidence="10" id="KW-0999">Mitochondrion inner membrane</keyword>
<evidence type="ECO:0000313" key="24">
    <source>
        <dbReference type="EMBL" id="AIQ80237.1"/>
    </source>
</evidence>
<keyword evidence="8 20" id="KW-0812">Transmembrane</keyword>
<feature type="domain" description="Cytochrome b/b6 C-terminal region profile" evidence="22">
    <location>
        <begin position="214"/>
        <end position="382"/>
    </location>
</feature>
<dbReference type="InterPro" id="IPR005798">
    <property type="entry name" value="Cyt_b/b6_C"/>
</dbReference>
<feature type="binding site" description="axial binding residue" evidence="19">
    <location>
        <position position="186"/>
    </location>
    <ligand>
        <name>heme b</name>
        <dbReference type="ChEBI" id="CHEBI:60344"/>
        <label>b562</label>
    </ligand>
    <ligandPart>
        <name>Fe</name>
        <dbReference type="ChEBI" id="CHEBI:18248"/>
    </ligandPart>
</feature>
<feature type="binding site" description="axial binding residue" evidence="19">
    <location>
        <position position="87"/>
    </location>
    <ligand>
        <name>heme b</name>
        <dbReference type="ChEBI" id="CHEBI:60344"/>
        <label>b562</label>
    </ligand>
    <ligandPart>
        <name>Fe</name>
        <dbReference type="ChEBI" id="CHEBI:18248"/>
    </ligandPart>
</feature>
<proteinExistence type="inferred from homology"/>
<evidence type="ECO:0000313" key="23">
    <source>
        <dbReference type="EMBL" id="AIQ80224.1"/>
    </source>
</evidence>
<keyword evidence="6 19" id="KW-0349">Heme</keyword>
<dbReference type="EMBL" id="KJ913815">
    <property type="protein sequence ID" value="AIQ80224.1"/>
    <property type="molecule type" value="Genomic_DNA"/>
</dbReference>
<gene>
    <name evidence="25" type="primary">CYTB</name>
</gene>
<dbReference type="RefSeq" id="YP_009110209.1">
    <property type="nucleotide sequence ID" value="NC_025763.1"/>
</dbReference>
<feature type="transmembrane region" description="Helical" evidence="20">
    <location>
        <begin position="291"/>
        <end position="312"/>
    </location>
</feature>
<feature type="domain" description="Cytochrome b/b6 N-terminal region profile" evidence="21">
    <location>
        <begin position="5"/>
        <end position="213"/>
    </location>
</feature>
<comment type="subcellular location">
    <subcellularLocation>
        <location evidence="2">Mitochondrion inner membrane</location>
        <topology evidence="2">Multi-pass membrane protein</topology>
    </subcellularLocation>
</comment>
<protein>
    <recommendedName>
        <fullName evidence="4 20">Cytochrome b</fullName>
    </recommendedName>
</protein>
<evidence type="ECO:0000256" key="4">
    <source>
        <dbReference type="ARBA" id="ARBA00013531"/>
    </source>
</evidence>
<keyword evidence="7 20" id="KW-0679">Respiratory chain</keyword>
<feature type="transmembrane region" description="Helical" evidence="20">
    <location>
        <begin position="349"/>
        <end position="376"/>
    </location>
</feature>
<feature type="binding site" evidence="18">
    <location>
        <position position="205"/>
    </location>
    <ligand>
        <name>a ubiquinone</name>
        <dbReference type="ChEBI" id="CHEBI:16389"/>
    </ligand>
</feature>
<dbReference type="InterPro" id="IPR036150">
    <property type="entry name" value="Cyt_b/b6_C_sf"/>
</dbReference>
<dbReference type="GO" id="GO:0016491">
    <property type="term" value="F:oxidoreductase activity"/>
    <property type="evidence" value="ECO:0007669"/>
    <property type="project" value="UniProtKB-UniRule"/>
</dbReference>
<name>A0A0A0VAT9_9NEOP</name>
<reference evidence="23" key="2">
    <citation type="submission" date="2014-05" db="EMBL/GenBank/DDBJ databases">
        <title>Determining the subspecies status for major Chinese pine moths (Lasiocampidae: Dendrolimus) using whole mitochondrial genomes.</title>
        <authorList>
            <person name="Qin J."/>
            <person name="Zhang A.B."/>
        </authorList>
    </citation>
    <scope>NUCLEOTIDE SEQUENCE</scope>
    <source>
        <strain evidence="23">1</strain>
        <strain evidence="24">2</strain>
    </source>
</reference>
<dbReference type="EMBL" id="KM244678">
    <property type="protein sequence ID" value="AIW64932.1"/>
    <property type="molecule type" value="Genomic_DNA"/>
</dbReference>
<feature type="transmembrane region" description="Helical" evidence="20">
    <location>
        <begin position="233"/>
        <end position="254"/>
    </location>
</feature>
<evidence type="ECO:0000256" key="8">
    <source>
        <dbReference type="ARBA" id="ARBA00022692"/>
    </source>
</evidence>
<evidence type="ECO:0000256" key="19">
    <source>
        <dbReference type="PIRSR" id="PIRSR038885-2"/>
    </source>
</evidence>
<keyword evidence="11 20" id="KW-0249">Electron transport</keyword>
<accession>A0A0A0VAT9</accession>
<evidence type="ECO:0000256" key="20">
    <source>
        <dbReference type="RuleBase" id="RU362117"/>
    </source>
</evidence>
<keyword evidence="9 19" id="KW-0479">Metal-binding</keyword>
<evidence type="ECO:0000256" key="11">
    <source>
        <dbReference type="ARBA" id="ARBA00022982"/>
    </source>
</evidence>
<keyword evidence="5 20" id="KW-0813">Transport</keyword>
<dbReference type="GO" id="GO:0008121">
    <property type="term" value="F:quinol-cytochrome-c reductase activity"/>
    <property type="evidence" value="ECO:0007669"/>
    <property type="project" value="InterPro"/>
</dbReference>
<evidence type="ECO:0000256" key="7">
    <source>
        <dbReference type="ARBA" id="ARBA00022660"/>
    </source>
</evidence>
<dbReference type="CDD" id="cd00290">
    <property type="entry name" value="cytochrome_b_C"/>
    <property type="match status" value="1"/>
</dbReference>
<feature type="transmembrane region" description="Helical" evidence="20">
    <location>
        <begin position="40"/>
        <end position="61"/>
    </location>
</feature>
<dbReference type="PANTHER" id="PTHR19271:SF16">
    <property type="entry name" value="CYTOCHROME B"/>
    <property type="match status" value="1"/>
</dbReference>
<dbReference type="InterPro" id="IPR005797">
    <property type="entry name" value="Cyt_b/b6_N"/>
</dbReference>
<evidence type="ECO:0000259" key="21">
    <source>
        <dbReference type="PROSITE" id="PS51002"/>
    </source>
</evidence>
<dbReference type="PANTHER" id="PTHR19271">
    <property type="entry name" value="CYTOCHROME B"/>
    <property type="match status" value="1"/>
</dbReference>
<dbReference type="PROSITE" id="PS51002">
    <property type="entry name" value="CYTB_NTER"/>
    <property type="match status" value="1"/>
</dbReference>
<evidence type="ECO:0000256" key="15">
    <source>
        <dbReference type="ARBA" id="ARBA00023128"/>
    </source>
</evidence>
<dbReference type="SUPFAM" id="SSF81342">
    <property type="entry name" value="Transmembrane di-heme cytochromes"/>
    <property type="match status" value="1"/>
</dbReference>
<keyword evidence="15 20" id="KW-0496">Mitochondrion</keyword>
<geneLocation type="mitochondrion" evidence="25"/>
<dbReference type="AlphaFoldDB" id="A0A0A0VAT9"/>
<dbReference type="GO" id="GO:0045275">
    <property type="term" value="C:respiratory chain complex III"/>
    <property type="evidence" value="ECO:0007669"/>
    <property type="project" value="InterPro"/>
</dbReference>
<dbReference type="InterPro" id="IPR048259">
    <property type="entry name" value="Cytochrome_b_N_euk/bac"/>
</dbReference>
<dbReference type="InterPro" id="IPR030689">
    <property type="entry name" value="Cytochrome_b"/>
</dbReference>
<evidence type="ECO:0000256" key="13">
    <source>
        <dbReference type="ARBA" id="ARBA00023004"/>
    </source>
</evidence>
<evidence type="ECO:0000256" key="17">
    <source>
        <dbReference type="ARBA" id="ARBA00061233"/>
    </source>
</evidence>
<evidence type="ECO:0000256" key="18">
    <source>
        <dbReference type="PIRSR" id="PIRSR038885-1"/>
    </source>
</evidence>
<evidence type="ECO:0000313" key="25">
    <source>
        <dbReference type="EMBL" id="AIW64932.1"/>
    </source>
</evidence>
<dbReference type="FunFam" id="1.20.810.10:FF:000002">
    <property type="entry name" value="Cytochrome b"/>
    <property type="match status" value="1"/>
</dbReference>
<evidence type="ECO:0000256" key="12">
    <source>
        <dbReference type="ARBA" id="ARBA00022989"/>
    </source>
</evidence>
<feature type="transmembrane region" description="Helical" evidence="20">
    <location>
        <begin position="115"/>
        <end position="137"/>
    </location>
</feature>
<dbReference type="CTD" id="4519"/>
<evidence type="ECO:0000256" key="10">
    <source>
        <dbReference type="ARBA" id="ARBA00022792"/>
    </source>
</evidence>
<evidence type="ECO:0000256" key="9">
    <source>
        <dbReference type="ARBA" id="ARBA00022723"/>
    </source>
</evidence>
<evidence type="ECO:0000259" key="22">
    <source>
        <dbReference type="PROSITE" id="PS51003"/>
    </source>
</evidence>
<dbReference type="GO" id="GO:0005743">
    <property type="term" value="C:mitochondrial inner membrane"/>
    <property type="evidence" value="ECO:0007669"/>
    <property type="project" value="UniProtKB-SubCell"/>
</dbReference>
<evidence type="ECO:0000256" key="1">
    <source>
        <dbReference type="ARBA" id="ARBA00002566"/>
    </source>
</evidence>